<organism evidence="3 4">
    <name type="scientific">Aliterella atlantica CENA595</name>
    <dbReference type="NCBI Taxonomy" id="1618023"/>
    <lineage>
        <taxon>Bacteria</taxon>
        <taxon>Bacillati</taxon>
        <taxon>Cyanobacteriota</taxon>
        <taxon>Cyanophyceae</taxon>
        <taxon>Chroococcidiopsidales</taxon>
        <taxon>Aliterellaceae</taxon>
        <taxon>Aliterella</taxon>
    </lineage>
</organism>
<dbReference type="InterPro" id="IPR024983">
    <property type="entry name" value="CHAT_dom"/>
</dbReference>
<evidence type="ECO:0000313" key="3">
    <source>
        <dbReference type="EMBL" id="KJH69369.1"/>
    </source>
</evidence>
<name>A0A0D8ZLR3_9CYAN</name>
<accession>A0A0D8ZLR3</accession>
<dbReference type="Pfam" id="PF12770">
    <property type="entry name" value="CHAT"/>
    <property type="match status" value="1"/>
</dbReference>
<comment type="caution">
    <text evidence="3">The sequence shown here is derived from an EMBL/GenBank/DDBJ whole genome shotgun (WGS) entry which is preliminary data.</text>
</comment>
<dbReference type="Proteomes" id="UP000032452">
    <property type="component" value="Unassembled WGS sequence"/>
</dbReference>
<evidence type="ECO:0000256" key="1">
    <source>
        <dbReference type="SAM" id="Coils"/>
    </source>
</evidence>
<dbReference type="InterPro" id="IPR019734">
    <property type="entry name" value="TPR_rpt"/>
</dbReference>
<feature type="coiled-coil region" evidence="1">
    <location>
        <begin position="412"/>
        <end position="442"/>
    </location>
</feature>
<dbReference type="InterPro" id="IPR011990">
    <property type="entry name" value="TPR-like_helical_dom_sf"/>
</dbReference>
<gene>
    <name evidence="3" type="ORF">UH38_24295</name>
</gene>
<dbReference type="SUPFAM" id="SSF48452">
    <property type="entry name" value="TPR-like"/>
    <property type="match status" value="2"/>
</dbReference>
<dbReference type="SMART" id="SM00028">
    <property type="entry name" value="TPR"/>
    <property type="match status" value="5"/>
</dbReference>
<dbReference type="OrthoDB" id="446317at2"/>
<protein>
    <recommendedName>
        <fullName evidence="2">CHAT domain-containing protein</fullName>
    </recommendedName>
</protein>
<reference evidence="3 4" key="1">
    <citation type="submission" date="2015-02" db="EMBL/GenBank/DDBJ databases">
        <title>Draft genome of a novel marine cyanobacterium (Chroococcales) isolated from South Atlantic Ocean.</title>
        <authorList>
            <person name="Rigonato J."/>
            <person name="Alvarenga D.O."/>
            <person name="Branco L.H."/>
            <person name="Varani A.M."/>
            <person name="Brandini F.P."/>
            <person name="Fiore M.F."/>
        </authorList>
    </citation>
    <scope>NUCLEOTIDE SEQUENCE [LARGE SCALE GENOMIC DNA]</scope>
    <source>
        <strain evidence="3 4">CENA595</strain>
    </source>
</reference>
<dbReference type="PANTHER" id="PTHR10098">
    <property type="entry name" value="RAPSYN-RELATED"/>
    <property type="match status" value="1"/>
</dbReference>
<evidence type="ECO:0000259" key="2">
    <source>
        <dbReference type="Pfam" id="PF12770"/>
    </source>
</evidence>
<dbReference type="EMBL" id="JYON01000049">
    <property type="protein sequence ID" value="KJH69369.1"/>
    <property type="molecule type" value="Genomic_DNA"/>
</dbReference>
<keyword evidence="4" id="KW-1185">Reference proteome</keyword>
<sequence length="857" mass="94955">SFARSFGSSSVTSIVSQTQAQTLEQQGKAFYQAGRFTQAVTVLQQAVRSYQQQGNTIAQAIALSNLALTYHQLGDWQQANASIASSLNLFARSPSSAEGLLATAQALDIQGRLQLAQGQPEQALATWQQSALYYKQLNNSDLLTRNQIEQSRALQALGLYERAIALLTELEQTLRSQSDSLTKVAELRSLGEALRVAGNLELSQQRLQDSLAIAERLTVNSANADDVKEAIALTQLSLGNTARARQDNLTALKWYQQAANTKVATTQLQSNLNRFSLLIETAKISDAQTLLPQIQRQLQELPPNRTTVFARINLAQSLAKGAPKFSSTDAAALLSSAAKQSEQLGDRRTQAYALGLLGGLYEQAQQWSFADSLTRQALQLTLSTNAADVTYLWQWQLGRILKAQAQQGIDVAKNSTEAIASLEEALKTLQSLRLDLASINVDQQFSFRQSIEPAYRQLIELLLQSDLDAKEPKQENLVKARKTLESLQTVELQNFFREACTDIPVAIDRIVEQTSTLSSDRTNTSAAVIYPIILPNSIEVVVKLPNQSNLIHYSTKVERIQVEKTLQDLRQQITQPETQRSLQALSAQVYDWLLRPIATQLSKNQIGTLVFVLDGFLKNIPMAALYDGKHYLVENYAIALTPGLELLPPQPLERQEIRLLFAGLSRSVDGFSPLTAVEQEKEGILAKIPQAVVLLDRDFTAKALQSQIEQTPFQIVHLATHGKFSSDRTQTFIRTLDRRINVDELNRILQTREQVQTTAIQLLTLSACQTAEGDERAALGLAGVAVRAGARSTLASLWSIDDRSSAFLMVEFYRHLVENPSVSKSQALRQAQLTLVKHPNYNHPSYWAPYVLLGNWL</sequence>
<feature type="domain" description="CHAT" evidence="2">
    <location>
        <begin position="584"/>
        <end position="855"/>
    </location>
</feature>
<dbReference type="RefSeq" id="WP_045057296.1">
    <property type="nucleotide sequence ID" value="NZ_CAWMDP010000014.1"/>
</dbReference>
<dbReference type="PATRIC" id="fig|1618023.3.peg.1040"/>
<proteinExistence type="predicted"/>
<dbReference type="STRING" id="1618023.UH38_24295"/>
<dbReference type="Pfam" id="PF13424">
    <property type="entry name" value="TPR_12"/>
    <property type="match status" value="1"/>
</dbReference>
<dbReference type="Gene3D" id="1.25.40.10">
    <property type="entry name" value="Tetratricopeptide repeat domain"/>
    <property type="match status" value="3"/>
</dbReference>
<dbReference type="AlphaFoldDB" id="A0A0D8ZLR3"/>
<dbReference type="PANTHER" id="PTHR10098:SF112">
    <property type="entry name" value="SLR0380 PROTEIN"/>
    <property type="match status" value="1"/>
</dbReference>
<keyword evidence="1" id="KW-0175">Coiled coil</keyword>
<evidence type="ECO:0000313" key="4">
    <source>
        <dbReference type="Proteomes" id="UP000032452"/>
    </source>
</evidence>
<feature type="non-terminal residue" evidence="3">
    <location>
        <position position="1"/>
    </location>
</feature>